<comment type="caution">
    <text evidence="1">The sequence shown here is derived from an EMBL/GenBank/DDBJ whole genome shotgun (WGS) entry which is preliminary data.</text>
</comment>
<name>A0A1V8TLE0_9PEZI</name>
<protein>
    <submittedName>
        <fullName evidence="1">Uncharacterized protein</fullName>
    </submittedName>
</protein>
<dbReference type="InParanoid" id="A0A1V8TLE0"/>
<dbReference type="EMBL" id="NAJO01000005">
    <property type="protein sequence ID" value="OQO12042.1"/>
    <property type="molecule type" value="Genomic_DNA"/>
</dbReference>
<proteinExistence type="predicted"/>
<keyword evidence="2" id="KW-1185">Reference proteome</keyword>
<sequence>MESFTQVVLAGDKAVRRRKRDGTQRIHLYVRIREVPIETTPVMPPSSMEPRSAAELRELFFKPAAFVVVRSSQLRRRLFMPRRPARQNYWRLPRKRCNDQEDKRVDSLLTEQLNRLESDAMSSIIDTNDPTLLFKLPSAITPAPIRSSLTQSDPILMNSSDVSDALAEHVFTFDLRSQSSVHAFHEWVGLVGDNAGSVSGLSLKHWTSYWAYGANNWVHRADETRISRGHGGQLVVERNGATPLDETCTCSVSSLLNKFDYTFDPEDYRGISHVRQFAAYLSLLAEGSCDDSEEQAHTHKHMKRRSILDAGVLFASMLEAHSAKLAREYVRAGSECSKCTLPTLYLCGSQTSRKTDGQPVEFAMMATRKGSR</sequence>
<evidence type="ECO:0000313" key="2">
    <source>
        <dbReference type="Proteomes" id="UP000192596"/>
    </source>
</evidence>
<organism evidence="1 2">
    <name type="scientific">Cryoendolithus antarcticus</name>
    <dbReference type="NCBI Taxonomy" id="1507870"/>
    <lineage>
        <taxon>Eukaryota</taxon>
        <taxon>Fungi</taxon>
        <taxon>Dikarya</taxon>
        <taxon>Ascomycota</taxon>
        <taxon>Pezizomycotina</taxon>
        <taxon>Dothideomycetes</taxon>
        <taxon>Dothideomycetidae</taxon>
        <taxon>Cladosporiales</taxon>
        <taxon>Cladosporiaceae</taxon>
        <taxon>Cryoendolithus</taxon>
    </lineage>
</organism>
<reference evidence="2" key="1">
    <citation type="submission" date="2017-03" db="EMBL/GenBank/DDBJ databases">
        <title>Genomes of endolithic fungi from Antarctica.</title>
        <authorList>
            <person name="Coleine C."/>
            <person name="Masonjones S."/>
            <person name="Stajich J.E."/>
        </authorList>
    </citation>
    <scope>NUCLEOTIDE SEQUENCE [LARGE SCALE GENOMIC DNA]</scope>
    <source>
        <strain evidence="2">CCFEE 5527</strain>
    </source>
</reference>
<dbReference type="Proteomes" id="UP000192596">
    <property type="component" value="Unassembled WGS sequence"/>
</dbReference>
<accession>A0A1V8TLE0</accession>
<gene>
    <name evidence="1" type="ORF">B0A48_02681</name>
</gene>
<dbReference type="AlphaFoldDB" id="A0A1V8TLE0"/>
<evidence type="ECO:0000313" key="1">
    <source>
        <dbReference type="EMBL" id="OQO12042.1"/>
    </source>
</evidence>